<dbReference type="SUPFAM" id="SSF56821">
    <property type="entry name" value="Prismane protein-like"/>
    <property type="match status" value="1"/>
</dbReference>
<feature type="binding site" evidence="7">
    <location>
        <position position="23"/>
    </location>
    <ligand>
        <name>[4Fe-4S] cluster</name>
        <dbReference type="ChEBI" id="CHEBI:49883"/>
    </ligand>
</feature>
<feature type="binding site" evidence="7">
    <location>
        <position position="511"/>
    </location>
    <ligand>
        <name>hybrid [4Fe-2O-2S] cluster</name>
        <dbReference type="ChEBI" id="CHEBI:60519"/>
    </ligand>
</feature>
<accession>A0ABQ1EFD4</accession>
<feature type="binding site" evidence="7">
    <location>
        <position position="332"/>
    </location>
    <ligand>
        <name>hybrid [4Fe-2O-2S] cluster</name>
        <dbReference type="ChEBI" id="CHEBI:60519"/>
    </ligand>
</feature>
<evidence type="ECO:0000313" key="9">
    <source>
        <dbReference type="Proteomes" id="UP000663802"/>
    </source>
</evidence>
<feature type="modified residue" description="Cysteine persulfide" evidence="7">
    <location>
        <position position="423"/>
    </location>
</feature>
<evidence type="ECO:0000256" key="2">
    <source>
        <dbReference type="ARBA" id="ARBA00022490"/>
    </source>
</evidence>
<dbReference type="InterPro" id="IPR016100">
    <property type="entry name" value="Prismane_a-bundle"/>
</dbReference>
<dbReference type="Gene3D" id="3.40.50.2030">
    <property type="match status" value="2"/>
</dbReference>
<evidence type="ECO:0000256" key="1">
    <source>
        <dbReference type="ARBA" id="ARBA00022485"/>
    </source>
</evidence>
<evidence type="ECO:0000256" key="6">
    <source>
        <dbReference type="ARBA" id="ARBA00023014"/>
    </source>
</evidence>
<gene>
    <name evidence="8" type="primary">hcp2</name>
    <name evidence="7" type="synonym">hcp</name>
    <name evidence="8" type="ORF">CSC2_40580</name>
</gene>
<keyword evidence="1 7" id="KW-0004">4Fe-4S</keyword>
<feature type="binding site" evidence="7">
    <location>
        <position position="8"/>
    </location>
    <ligand>
        <name>[4Fe-4S] cluster</name>
        <dbReference type="ChEBI" id="CHEBI:49883"/>
    </ligand>
</feature>
<dbReference type="InterPro" id="IPR010048">
    <property type="entry name" value="Hydroxylam_reduct"/>
</dbReference>
<keyword evidence="3 7" id="KW-0479">Metal-binding</keyword>
<feature type="binding site" evidence="7">
    <location>
        <position position="513"/>
    </location>
    <ligand>
        <name>hybrid [4Fe-2O-2S] cluster</name>
        <dbReference type="ChEBI" id="CHEBI:60519"/>
    </ligand>
</feature>
<dbReference type="Proteomes" id="UP000663802">
    <property type="component" value="Unassembled WGS sequence"/>
</dbReference>
<name>A0ABQ1EFD4_9CLOT</name>
<evidence type="ECO:0000256" key="4">
    <source>
        <dbReference type="ARBA" id="ARBA00023002"/>
    </source>
</evidence>
<keyword evidence="5 7" id="KW-0408">Iron</keyword>
<feature type="binding site" evidence="7">
    <location>
        <position position="5"/>
    </location>
    <ligand>
        <name>[4Fe-4S] cluster</name>
        <dbReference type="ChEBI" id="CHEBI:49883"/>
    </ligand>
</feature>
<dbReference type="InterPro" id="IPR004137">
    <property type="entry name" value="HCP/CODH"/>
</dbReference>
<dbReference type="InterPro" id="IPR011254">
    <property type="entry name" value="Prismane-like_sf"/>
</dbReference>
<feature type="binding site" evidence="7">
    <location>
        <position position="288"/>
    </location>
    <ligand>
        <name>hybrid [4Fe-2O-2S] cluster</name>
        <dbReference type="ChEBI" id="CHEBI:60519"/>
    </ligand>
</feature>
<keyword evidence="2 7" id="KW-0963">Cytoplasm</keyword>
<dbReference type="Gene3D" id="1.20.1270.20">
    <property type="match status" value="2"/>
</dbReference>
<comment type="similarity">
    <text evidence="7">Belongs to the HCP family.</text>
</comment>
<evidence type="ECO:0000256" key="3">
    <source>
        <dbReference type="ARBA" id="ARBA00022723"/>
    </source>
</evidence>
<dbReference type="PANTHER" id="PTHR30109:SF0">
    <property type="entry name" value="HYDROXYLAMINE REDUCTASE"/>
    <property type="match status" value="1"/>
</dbReference>
<feature type="binding site" evidence="7">
    <location>
        <position position="17"/>
    </location>
    <ligand>
        <name>[4Fe-4S] cluster</name>
        <dbReference type="ChEBI" id="CHEBI:49883"/>
    </ligand>
</feature>
<feature type="binding site" evidence="7">
    <location>
        <position position="264"/>
    </location>
    <ligand>
        <name>hybrid [4Fe-2O-2S] cluster</name>
        <dbReference type="ChEBI" id="CHEBI:60519"/>
    </ligand>
</feature>
<comment type="subcellular location">
    <subcellularLocation>
        <location evidence="7">Cytoplasm</location>
    </subcellularLocation>
</comment>
<comment type="function">
    <text evidence="7">Catalyzes the reduction of hydroxylamine to form NH(3) and H(2)O.</text>
</comment>
<dbReference type="PIRSF" id="PIRSF000076">
    <property type="entry name" value="HCP"/>
    <property type="match status" value="1"/>
</dbReference>
<organism evidence="8 9">
    <name type="scientific">Clostridium zeae</name>
    <dbReference type="NCBI Taxonomy" id="2759022"/>
    <lineage>
        <taxon>Bacteria</taxon>
        <taxon>Bacillati</taxon>
        <taxon>Bacillota</taxon>
        <taxon>Clostridia</taxon>
        <taxon>Eubacteriales</taxon>
        <taxon>Clostridiaceae</taxon>
        <taxon>Clostridium</taxon>
    </lineage>
</organism>
<comment type="catalytic activity">
    <reaction evidence="7">
        <text>A + NH4(+) + H2O = hydroxylamine + AH2 + H(+)</text>
        <dbReference type="Rhea" id="RHEA:22052"/>
        <dbReference type="ChEBI" id="CHEBI:13193"/>
        <dbReference type="ChEBI" id="CHEBI:15377"/>
        <dbReference type="ChEBI" id="CHEBI:15378"/>
        <dbReference type="ChEBI" id="CHEBI:15429"/>
        <dbReference type="ChEBI" id="CHEBI:17499"/>
        <dbReference type="ChEBI" id="CHEBI:28938"/>
        <dbReference type="EC" id="1.7.99.1"/>
    </reaction>
</comment>
<feature type="binding site" evidence="7">
    <location>
        <position position="476"/>
    </location>
    <ligand>
        <name>hybrid [4Fe-2O-2S] cluster</name>
        <dbReference type="ChEBI" id="CHEBI:60519"/>
    </ligand>
</feature>
<comment type="caution">
    <text evidence="8">The sequence shown here is derived from an EMBL/GenBank/DDBJ whole genome shotgun (WGS) entry which is preliminary data.</text>
</comment>
<dbReference type="Pfam" id="PF03063">
    <property type="entry name" value="Prismane"/>
    <property type="match status" value="1"/>
</dbReference>
<comment type="cofactor">
    <cofactor evidence="7">
        <name>[4Fe-4S] cluster</name>
        <dbReference type="ChEBI" id="CHEBI:49883"/>
    </cofactor>
    <text evidence="7">Binds 1 [4Fe-4S] cluster.</text>
</comment>
<dbReference type="NCBIfam" id="TIGR01703">
    <property type="entry name" value="hybrid_clust"/>
    <property type="match status" value="1"/>
</dbReference>
<sequence length="569" mass="62103">MSMFCYQCQEAAGCKGCTIKGVCGKTEDVAKSQDLLIYVVKGLSVVVNEGRKVGVTSKKADNFIVDSLFATITNANFDRDVFISRIREGLALREELKVEVAKAGGNVGVTNESWLAKMLSFVGLKREEESKLPEATTWFGANVDEFNEKAETVGVLSTKDEDIRSLRELTTYGLKGMSAYVKQARALGFENDDVVAFMAQALAELLDDTKTVDDYVALALKAGEVGVSGMALLDTANTKTYGNPEITKVNIGVRNNPGILISGHDLRDLEQLLEQTEGTGVDVYTHSEMLPAHYYPAFKKYTHFAGNYGNAWWKQNEEFEKFNGPILMTTNCIVTPKDSYKDRIYTTGVTGFPGVKHIDADANGVKDFSALVEQAKKLPTPTEIETGEIIGGFAHEQVFALADKVVDAVKSGAIKRFFVMAGCDGRAKSRSYYTEFAEKLPKDTVILTAGCAKYKYNKLNLGDIGGIPRVLDAGQCNDSYSLALIALKLKEVFGLADINELPISYNIAWYEQKAVIVLLSLLHLGVKNIHLGPTLPAFLSPNVANVLVQNFGIGGITNVDDDMAMFLAQ</sequence>
<dbReference type="RefSeq" id="WP_206871825.1">
    <property type="nucleotide sequence ID" value="NZ_BMBA01000005.1"/>
</dbReference>
<comment type="cofactor">
    <cofactor evidence="7">
        <name>hybrid [4Fe-2O-2S] cluster</name>
        <dbReference type="ChEBI" id="CHEBI:60519"/>
    </cofactor>
    <text evidence="7">Binds 1 hybrid [4Fe-2O-2S] cluster.</text>
</comment>
<proteinExistence type="inferred from homology"/>
<dbReference type="EMBL" id="BMBA01000005">
    <property type="protein sequence ID" value="GFZ33532.1"/>
    <property type="molecule type" value="Genomic_DNA"/>
</dbReference>
<dbReference type="PANTHER" id="PTHR30109">
    <property type="entry name" value="HYDROXYLAMINE REDUCTASE"/>
    <property type="match status" value="1"/>
</dbReference>
<evidence type="ECO:0000256" key="5">
    <source>
        <dbReference type="ARBA" id="ARBA00023004"/>
    </source>
</evidence>
<dbReference type="NCBIfam" id="NF003658">
    <property type="entry name" value="PRK05290.1"/>
    <property type="match status" value="1"/>
</dbReference>
<dbReference type="EC" id="1.7.99.1" evidence="7"/>
<feature type="binding site" evidence="7">
    <location>
        <position position="451"/>
    </location>
    <ligand>
        <name>hybrid [4Fe-2O-2S] cluster</name>
        <dbReference type="ChEBI" id="CHEBI:60519"/>
    </ligand>
</feature>
<protein>
    <recommendedName>
        <fullName evidence="7">Hydroxylamine reductase</fullName>
        <ecNumber evidence="7">1.7.99.1</ecNumber>
    </recommendedName>
    <alternativeName>
        <fullName evidence="7">Hybrid-cluster protein</fullName>
        <shortName evidence="7">HCP</shortName>
    </alternativeName>
    <alternativeName>
        <fullName evidence="7">Prismane protein</fullName>
    </alternativeName>
</protein>
<keyword evidence="4 7" id="KW-0560">Oxidoreductase</keyword>
<keyword evidence="6 7" id="KW-0411">Iron-sulfur</keyword>
<keyword evidence="9" id="KW-1185">Reference proteome</keyword>
<dbReference type="CDD" id="cd01914">
    <property type="entry name" value="HCP"/>
    <property type="match status" value="1"/>
</dbReference>
<dbReference type="InterPro" id="IPR016099">
    <property type="entry name" value="Prismane-like_a/b-sand"/>
</dbReference>
<feature type="binding site" description="via persulfide group" evidence="7">
    <location>
        <position position="423"/>
    </location>
    <ligand>
        <name>hybrid [4Fe-2O-2S] cluster</name>
        <dbReference type="ChEBI" id="CHEBI:60519"/>
    </ligand>
</feature>
<evidence type="ECO:0000256" key="7">
    <source>
        <dbReference type="HAMAP-Rule" id="MF_00069"/>
    </source>
</evidence>
<evidence type="ECO:0000313" key="8">
    <source>
        <dbReference type="EMBL" id="GFZ33532.1"/>
    </source>
</evidence>
<dbReference type="HAMAP" id="MF_00069">
    <property type="entry name" value="Hydroxylam_reduct"/>
    <property type="match status" value="1"/>
</dbReference>
<reference evidence="8 9" key="1">
    <citation type="journal article" date="2021" name="Int. J. Syst. Evol. Microbiol.">
        <title>Clostridium zeae sp. nov., isolated from corn silage.</title>
        <authorList>
            <person name="Kobayashi H."/>
            <person name="Tanizawa Y."/>
            <person name="Yagura M."/>
            <person name="Sakamoto M."/>
            <person name="Ohkuma M."/>
            <person name="Tohno M."/>
        </authorList>
    </citation>
    <scope>NUCLEOTIDE SEQUENCE [LARGE SCALE GENOMIC DNA]</scope>
    <source>
        <strain evidence="8 9">CSC2</strain>
    </source>
</reference>